<dbReference type="AlphaFoldDB" id="A0AAJ5EF30"/>
<dbReference type="EMBL" id="CP038865">
    <property type="protein sequence ID" value="QCA28603.1"/>
    <property type="molecule type" value="Genomic_DNA"/>
</dbReference>
<dbReference type="EMBL" id="SRHU01000024">
    <property type="protein sequence ID" value="TFZ40589.1"/>
    <property type="molecule type" value="Genomic_DNA"/>
</dbReference>
<dbReference type="InterPro" id="IPR003959">
    <property type="entry name" value="ATPase_AAA_core"/>
</dbReference>
<keyword evidence="4" id="KW-1185">Reference proteome</keyword>
<reference evidence="3 5" key="1">
    <citation type="submission" date="2019-03" db="EMBL/GenBank/DDBJ databases">
        <title>Vagococcus sp. was isolated fron gut of Carduelis flavirostris.</title>
        <authorList>
            <person name="Ge Y."/>
        </authorList>
    </citation>
    <scope>NUCLEOTIDE SEQUENCE [LARGE SCALE GENOMIC DNA]</scope>
    <source>
        <strain evidence="3 5">CF-210</strain>
    </source>
</reference>
<dbReference type="Proteomes" id="UP000297725">
    <property type="component" value="Unassembled WGS sequence"/>
</dbReference>
<dbReference type="PANTHER" id="PTHR37816:SF3">
    <property type="entry name" value="MODULATES DNA TOPOLOGY"/>
    <property type="match status" value="1"/>
</dbReference>
<dbReference type="Proteomes" id="UP000296883">
    <property type="component" value="Chromosome"/>
</dbReference>
<dbReference type="RefSeq" id="WP_135254795.1">
    <property type="nucleotide sequence ID" value="NZ_CP038865.1"/>
</dbReference>
<gene>
    <name evidence="3" type="ORF">E4031_07315</name>
    <name evidence="2" type="ORF">E4Z98_04460</name>
</gene>
<dbReference type="Gene3D" id="3.40.50.300">
    <property type="entry name" value="P-loop containing nucleotide triphosphate hydrolases"/>
    <property type="match status" value="1"/>
</dbReference>
<dbReference type="GO" id="GO:0005524">
    <property type="term" value="F:ATP binding"/>
    <property type="evidence" value="ECO:0007669"/>
    <property type="project" value="InterPro"/>
</dbReference>
<evidence type="ECO:0000313" key="4">
    <source>
        <dbReference type="Proteomes" id="UP000296883"/>
    </source>
</evidence>
<dbReference type="InterPro" id="IPR027417">
    <property type="entry name" value="P-loop_NTPase"/>
</dbReference>
<evidence type="ECO:0000259" key="1">
    <source>
        <dbReference type="Pfam" id="PF00004"/>
    </source>
</evidence>
<feature type="domain" description="ATPase AAA-type core" evidence="1">
    <location>
        <begin position="5"/>
        <end position="58"/>
    </location>
</feature>
<proteinExistence type="predicted"/>
<dbReference type="InterPro" id="IPR052922">
    <property type="entry name" value="Cytidylate_Kinase-2"/>
</dbReference>
<accession>A0AAJ5EF30</accession>
<dbReference type="NCBIfam" id="NF005576">
    <property type="entry name" value="PRK07261.1"/>
    <property type="match status" value="1"/>
</dbReference>
<evidence type="ECO:0000313" key="2">
    <source>
        <dbReference type="EMBL" id="QCA28603.1"/>
    </source>
</evidence>
<evidence type="ECO:0000313" key="3">
    <source>
        <dbReference type="EMBL" id="TFZ40589.1"/>
    </source>
</evidence>
<protein>
    <submittedName>
        <fullName evidence="3">DNA topology modulation protein</fullName>
    </submittedName>
</protein>
<name>A0AAJ5EF30_9ENTE</name>
<sequence length="175" mass="20890">MKIAIIGYSGSGKSTLAKAISQKINIPLLHLDTVQFEANWQERDNKEANTIVKQFMAQKDWIIDGNYSKFFKEERLEKADTIIILAFSRWACLKRVIKRYFKYRKTSRPDMAEGCREKLDGEFIWWVLYRGRKKQPMKDFIKIQQIYSDKTIILHNQQELDDYYQKHELTNEINT</sequence>
<organism evidence="3 5">
    <name type="scientific">Vagococcus xieshaowenii</name>
    <dbReference type="NCBI Taxonomy" id="2562451"/>
    <lineage>
        <taxon>Bacteria</taxon>
        <taxon>Bacillati</taxon>
        <taxon>Bacillota</taxon>
        <taxon>Bacilli</taxon>
        <taxon>Lactobacillales</taxon>
        <taxon>Enterococcaceae</taxon>
        <taxon>Vagococcus</taxon>
    </lineage>
</organism>
<dbReference type="GO" id="GO:0016887">
    <property type="term" value="F:ATP hydrolysis activity"/>
    <property type="evidence" value="ECO:0007669"/>
    <property type="project" value="InterPro"/>
</dbReference>
<reference evidence="2 4" key="2">
    <citation type="journal article" date="2020" name="Int. J. Syst. Evol. Microbiol.">
        <title>Vagococcus xieshaowenii sp. nov., isolated from snow finch (Montifringilla taczanowskii) cloacal content.</title>
        <authorList>
            <person name="Ge Y."/>
            <person name="Yang J."/>
            <person name="Lai X.H."/>
            <person name="Zhang G."/>
            <person name="Jin D."/>
            <person name="Lu S."/>
            <person name="Wang B."/>
            <person name="Huang Y."/>
            <person name="Huang Y."/>
            <person name="Ren Z."/>
            <person name="Zhang X."/>
            <person name="Xu J."/>
        </authorList>
    </citation>
    <scope>NUCLEOTIDE SEQUENCE [LARGE SCALE GENOMIC DNA]</scope>
    <source>
        <strain evidence="2">Personal::cf-49</strain>
        <strain evidence="4">personal::cf-49</strain>
    </source>
</reference>
<dbReference type="SUPFAM" id="SSF52540">
    <property type="entry name" value="P-loop containing nucleoside triphosphate hydrolases"/>
    <property type="match status" value="1"/>
</dbReference>
<dbReference type="Pfam" id="PF00004">
    <property type="entry name" value="AAA"/>
    <property type="match status" value="1"/>
</dbReference>
<evidence type="ECO:0000313" key="5">
    <source>
        <dbReference type="Proteomes" id="UP000297725"/>
    </source>
</evidence>
<dbReference type="PANTHER" id="PTHR37816">
    <property type="entry name" value="YALI0E33011P"/>
    <property type="match status" value="1"/>
</dbReference>